<dbReference type="Pfam" id="PF04235">
    <property type="entry name" value="DUF418"/>
    <property type="match status" value="1"/>
</dbReference>
<evidence type="ECO:0000313" key="3">
    <source>
        <dbReference type="EMBL" id="ENN87580.1"/>
    </source>
</evidence>
<keyword evidence="1" id="KW-0472">Membrane</keyword>
<feature type="transmembrane region" description="Helical" evidence="1">
    <location>
        <begin position="369"/>
        <end position="388"/>
    </location>
</feature>
<feature type="transmembrane region" description="Helical" evidence="1">
    <location>
        <begin position="229"/>
        <end position="251"/>
    </location>
</feature>
<feature type="transmembrane region" description="Helical" evidence="1">
    <location>
        <begin position="304"/>
        <end position="324"/>
    </location>
</feature>
<evidence type="ECO:0000256" key="1">
    <source>
        <dbReference type="SAM" id="Phobius"/>
    </source>
</evidence>
<feature type="transmembrane region" description="Helical" evidence="1">
    <location>
        <begin position="271"/>
        <end position="292"/>
    </location>
</feature>
<dbReference type="EMBL" id="AQHN01000056">
    <property type="protein sequence ID" value="ENN87580.1"/>
    <property type="molecule type" value="Genomic_DNA"/>
</dbReference>
<reference evidence="3 4" key="1">
    <citation type="journal article" date="2012" name="BMC Genomics">
        <title>Genomic basis of broad host range and environmental adaptability of Rhizobium tropici CIAT 899 and Rhizobium sp. PRF 81 which are used in inoculants for common bean (Phaseolus vulgaris L.).</title>
        <authorList>
            <person name="Ormeno-Orrillo E."/>
            <person name="Menna P."/>
            <person name="Almeida L.G."/>
            <person name="Ollero F.J."/>
            <person name="Nicolas M.F."/>
            <person name="Pains Rodrigues E."/>
            <person name="Shigueyoshi Nakatani A."/>
            <person name="Silva Batista J.S."/>
            <person name="Oliveira Chueire L.M."/>
            <person name="Souza R.C."/>
            <person name="Ribeiro Vasconcelos A.T."/>
            <person name="Megias M."/>
            <person name="Hungria M."/>
            <person name="Martinez-Romero E."/>
        </authorList>
    </citation>
    <scope>NUCLEOTIDE SEQUENCE [LARGE SCALE GENOMIC DNA]</scope>
    <source>
        <strain evidence="3 4">PRF 81</strain>
    </source>
</reference>
<gene>
    <name evidence="3" type="ORF">RHSP_44946</name>
</gene>
<feature type="transmembrane region" description="Helical" evidence="1">
    <location>
        <begin position="344"/>
        <end position="363"/>
    </location>
</feature>
<proteinExistence type="predicted"/>
<dbReference type="InterPro" id="IPR052529">
    <property type="entry name" value="Bact_Transport_Assoc"/>
</dbReference>
<dbReference type="PANTHER" id="PTHR30590">
    <property type="entry name" value="INNER MEMBRANE PROTEIN"/>
    <property type="match status" value="1"/>
</dbReference>
<evidence type="ECO:0000313" key="4">
    <source>
        <dbReference type="Proteomes" id="UP000012429"/>
    </source>
</evidence>
<dbReference type="PANTHER" id="PTHR30590:SF2">
    <property type="entry name" value="INNER MEMBRANE PROTEIN"/>
    <property type="match status" value="1"/>
</dbReference>
<dbReference type="InterPro" id="IPR007349">
    <property type="entry name" value="DUF418"/>
</dbReference>
<evidence type="ECO:0000259" key="2">
    <source>
        <dbReference type="Pfam" id="PF04235"/>
    </source>
</evidence>
<keyword evidence="4" id="KW-1185">Reference proteome</keyword>
<sequence>MPASIPPESAIRSGPSFATFFASAGKPPMRDRDRITNIDALRGFALFGILQVNILAFSSVYYGTGLPATDGWSSLDAVLAFVISAVFELKFYLLFSFLFGYSVTLQMQSAQKADVAFLPRMLRRQAGLFLIGAIHALVLFHGDILTTYAVLGLLLLALREVRGGFKIRLAAAFVVVTAVLWFALAFLQWSAPDQDDSALIIDHAQTALAAYRGTPISIMGQHGEDMASFLPMLLLLQAPCALAMFLIGFVFGQRKLLQNRDLYRPYLVRSICWGLAVGLPGGVAYACATQFAPGTSLETAGLALSVLTSPFLTGAIIAGVLMALDSGRMGSWRDYLASAGRMALSNYLMQSIVCALIFHGYGFGLIGKLSFAMTLVVAVVLFGLQLLLSRWWLRRFNYGPVEWLLRAVTIGHWPRWDSSGSGNL</sequence>
<feature type="transmembrane region" description="Helical" evidence="1">
    <location>
        <begin position="169"/>
        <end position="189"/>
    </location>
</feature>
<feature type="transmembrane region" description="Helical" evidence="1">
    <location>
        <begin position="75"/>
        <end position="99"/>
    </location>
</feature>
<dbReference type="Proteomes" id="UP000012429">
    <property type="component" value="Unassembled WGS sequence"/>
</dbReference>
<feature type="transmembrane region" description="Helical" evidence="1">
    <location>
        <begin position="44"/>
        <end position="63"/>
    </location>
</feature>
<name>N6V158_9HYPH</name>
<feature type="domain" description="DUF418" evidence="2">
    <location>
        <begin position="252"/>
        <end position="411"/>
    </location>
</feature>
<keyword evidence="1" id="KW-0812">Transmembrane</keyword>
<dbReference type="PATRIC" id="fig|363754.4.peg.2970"/>
<keyword evidence="1" id="KW-1133">Transmembrane helix</keyword>
<organism evidence="3 4">
    <name type="scientific">Rhizobium freirei PRF 81</name>
    <dbReference type="NCBI Taxonomy" id="363754"/>
    <lineage>
        <taxon>Bacteria</taxon>
        <taxon>Pseudomonadati</taxon>
        <taxon>Pseudomonadota</taxon>
        <taxon>Alphaproteobacteria</taxon>
        <taxon>Hyphomicrobiales</taxon>
        <taxon>Rhizobiaceae</taxon>
        <taxon>Rhizobium/Agrobacterium group</taxon>
        <taxon>Rhizobium</taxon>
    </lineage>
</organism>
<accession>N6V158</accession>
<protein>
    <submittedName>
        <fullName evidence="3">Putative membrane protein</fullName>
    </submittedName>
</protein>
<dbReference type="AlphaFoldDB" id="N6V158"/>
<comment type="caution">
    <text evidence="3">The sequence shown here is derived from an EMBL/GenBank/DDBJ whole genome shotgun (WGS) entry which is preliminary data.</text>
</comment>